<evidence type="ECO:0000313" key="3">
    <source>
        <dbReference type="EMBL" id="RVW06364.1"/>
    </source>
</evidence>
<dbReference type="Proteomes" id="UP000284333">
    <property type="component" value="Unassembled WGS sequence"/>
</dbReference>
<evidence type="ECO:0000256" key="2">
    <source>
        <dbReference type="SAM" id="Phobius"/>
    </source>
</evidence>
<dbReference type="AlphaFoldDB" id="A0A3S3B9N8"/>
<evidence type="ECO:0000256" key="1">
    <source>
        <dbReference type="SAM" id="MobiDB-lite"/>
    </source>
</evidence>
<gene>
    <name evidence="3" type="ORF">EF834_02710</name>
</gene>
<feature type="transmembrane region" description="Helical" evidence="2">
    <location>
        <begin position="219"/>
        <end position="240"/>
    </location>
</feature>
<dbReference type="OrthoDB" id="4447971at2"/>
<keyword evidence="2" id="KW-1133">Transmembrane helix</keyword>
<organism evidence="3 4">
    <name type="scientific">Rhodococcus spongiicola</name>
    <dbReference type="NCBI Taxonomy" id="2487352"/>
    <lineage>
        <taxon>Bacteria</taxon>
        <taxon>Bacillati</taxon>
        <taxon>Actinomycetota</taxon>
        <taxon>Actinomycetes</taxon>
        <taxon>Mycobacteriales</taxon>
        <taxon>Nocardiaceae</taxon>
        <taxon>Rhodococcus</taxon>
    </lineage>
</organism>
<feature type="compositionally biased region" description="Low complexity" evidence="1">
    <location>
        <begin position="10"/>
        <end position="20"/>
    </location>
</feature>
<name>A0A3S3B9N8_9NOCA</name>
<sequence length="405" mass="42240">MNEAALGVHGSSSEPSAGPEPSEPNDDDSGGGSAGIALPMLLAFTRLTPAQAAQLVTDLADQLDLAGSGGGRPTILRDDAVMVSGGGRLTIEGTRRGSPSIEMDEAITSLLRGIATNCRGPEFGDLVIESVSETTNLGDQVHRVGQAIAPELDPADETRRRRQIGELVRATMERPLPDDRAGEDSTNVPAGSLVSTTGWYPPVRTGWHHRRWRPSRNQVVFTFVAIVVVLTAAVTGPRAWTEVKKGWDTVVNPVDLADQNTLRPVSPPPVVPADPAMAAPGAVEPAAVQTGAPPNAGQITSVTSSFADGSCSPGQSCAVRVDVRLDPAVPVDTVTWKLNVYDRCSGEVHAGGDVTMRVEPGRDEVYGLSKTFLPPGFALGVAAITSAPAVAASEPLYVPAEKVTC</sequence>
<evidence type="ECO:0000313" key="4">
    <source>
        <dbReference type="Proteomes" id="UP000284333"/>
    </source>
</evidence>
<keyword evidence="2" id="KW-0812">Transmembrane</keyword>
<accession>A0A3S3B9N8</accession>
<feature type="region of interest" description="Disordered" evidence="1">
    <location>
        <begin position="1"/>
        <end position="34"/>
    </location>
</feature>
<keyword evidence="2" id="KW-0472">Membrane</keyword>
<reference evidence="3 4" key="1">
    <citation type="submission" date="2018-11" db="EMBL/GenBank/DDBJ databases">
        <title>Rhodococcus spongicola sp. nov. and Rhodococcus xishaensis sp. nov. from marine sponges.</title>
        <authorList>
            <person name="Li L."/>
            <person name="Lin H.W."/>
        </authorList>
    </citation>
    <scope>NUCLEOTIDE SEQUENCE [LARGE SCALE GENOMIC DNA]</scope>
    <source>
        <strain evidence="3 4">LHW50502</strain>
    </source>
</reference>
<dbReference type="EMBL" id="RKLN01000001">
    <property type="protein sequence ID" value="RVW06364.1"/>
    <property type="molecule type" value="Genomic_DNA"/>
</dbReference>
<protein>
    <submittedName>
        <fullName evidence="3">Uncharacterized protein</fullName>
    </submittedName>
</protein>
<comment type="caution">
    <text evidence="3">The sequence shown here is derived from an EMBL/GenBank/DDBJ whole genome shotgun (WGS) entry which is preliminary data.</text>
</comment>
<proteinExistence type="predicted"/>
<keyword evidence="4" id="KW-1185">Reference proteome</keyword>